<dbReference type="EMBL" id="VXIV02002984">
    <property type="protein sequence ID" value="KAF6021658.1"/>
    <property type="molecule type" value="Genomic_DNA"/>
</dbReference>
<accession>A0A7J7J8H0</accession>
<dbReference type="OrthoDB" id="423498at2759"/>
<dbReference type="InterPro" id="IPR011042">
    <property type="entry name" value="6-blade_b-propeller_TolB-like"/>
</dbReference>
<evidence type="ECO:0000313" key="2">
    <source>
        <dbReference type="Proteomes" id="UP000593567"/>
    </source>
</evidence>
<dbReference type="SUPFAM" id="SSF101898">
    <property type="entry name" value="NHL repeat"/>
    <property type="match status" value="1"/>
</dbReference>
<evidence type="ECO:0000313" key="1">
    <source>
        <dbReference type="EMBL" id="KAF6021658.1"/>
    </source>
</evidence>
<dbReference type="AlphaFoldDB" id="A0A7J7J8H0"/>
<dbReference type="Gene3D" id="2.120.10.30">
    <property type="entry name" value="TolB, C-terminal domain"/>
    <property type="match status" value="2"/>
</dbReference>
<reference evidence="1" key="1">
    <citation type="submission" date="2020-06" db="EMBL/GenBank/DDBJ databases">
        <title>Draft genome of Bugula neritina, a colonial animal packing powerful symbionts and potential medicines.</title>
        <authorList>
            <person name="Rayko M."/>
        </authorList>
    </citation>
    <scope>NUCLEOTIDE SEQUENCE [LARGE SCALE GENOMIC DNA]</scope>
    <source>
        <strain evidence="1">Kwan_BN1</strain>
    </source>
</reference>
<proteinExistence type="predicted"/>
<organism evidence="1 2">
    <name type="scientific">Bugula neritina</name>
    <name type="common">Brown bryozoan</name>
    <name type="synonym">Sertularia neritina</name>
    <dbReference type="NCBI Taxonomy" id="10212"/>
    <lineage>
        <taxon>Eukaryota</taxon>
        <taxon>Metazoa</taxon>
        <taxon>Spiralia</taxon>
        <taxon>Lophotrochozoa</taxon>
        <taxon>Bryozoa</taxon>
        <taxon>Gymnolaemata</taxon>
        <taxon>Cheilostomatida</taxon>
        <taxon>Flustrina</taxon>
        <taxon>Buguloidea</taxon>
        <taxon>Bugulidae</taxon>
        <taxon>Bugula</taxon>
    </lineage>
</organism>
<name>A0A7J7J8H0_BUGNE</name>
<comment type="caution">
    <text evidence="1">The sequence shown here is derived from an EMBL/GenBank/DDBJ whole genome shotgun (WGS) entry which is preliminary data.</text>
</comment>
<gene>
    <name evidence="1" type="ORF">EB796_020035</name>
</gene>
<protein>
    <submittedName>
        <fullName evidence="1">Uncharacterized protein</fullName>
    </submittedName>
</protein>
<keyword evidence="2" id="KW-1185">Reference proteome</keyword>
<dbReference type="Proteomes" id="UP000593567">
    <property type="component" value="Unassembled WGS sequence"/>
</dbReference>
<sequence length="298" mass="32943">MIADPFHSAQYLLTSRCSIYTFNTLDATLTLIAGDSSCGYKDSVATSALFNGITHLVPSPEEPGQVWILDSDNHCIRTLDLIIVEVQTFAGLCKVMANSDGVAASARFGKPVALSVNPKNAFESVLYDNEYLVLKHMFFDSETNEWIVETYLTWEEKCRSLSYDPSANYIYLVYSTGIGRVGLDNGTVEYITGHNGIGQIDGAADTASFYNARNILFLQDSLFLVVDYGNFRLRIVDAYNETISSLCVAVKVVSQTDTICVDERPVFISVHHTAKDKLALLTVSNVYELDLAGWDCIM</sequence>